<evidence type="ECO:0000256" key="1">
    <source>
        <dbReference type="ARBA" id="ARBA00000085"/>
    </source>
</evidence>
<dbReference type="SUPFAM" id="SSF55874">
    <property type="entry name" value="ATPase domain of HSP90 chaperone/DNA topoisomerase II/histidine kinase"/>
    <property type="match status" value="1"/>
</dbReference>
<keyword evidence="4" id="KW-0808">Transferase</keyword>
<dbReference type="InterPro" id="IPR000700">
    <property type="entry name" value="PAS-assoc_C"/>
</dbReference>
<reference evidence="8" key="1">
    <citation type="journal article" date="2014" name="Int. J. Syst. Evol. Microbiol.">
        <title>Complete genome sequence of Corynebacterium casei LMG S-19264T (=DSM 44701T), isolated from a smear-ripened cheese.</title>
        <authorList>
            <consortium name="US DOE Joint Genome Institute (JGI-PGF)"/>
            <person name="Walter F."/>
            <person name="Albersmeier A."/>
            <person name="Kalinowski J."/>
            <person name="Ruckert C."/>
        </authorList>
    </citation>
    <scope>NUCLEOTIDE SEQUENCE</scope>
    <source>
        <strain evidence="8">CGMCC 1.15290</strain>
    </source>
</reference>
<dbReference type="Pfam" id="PF02518">
    <property type="entry name" value="HATPase_c"/>
    <property type="match status" value="1"/>
</dbReference>
<dbReference type="NCBIfam" id="TIGR00229">
    <property type="entry name" value="sensory_box"/>
    <property type="match status" value="1"/>
</dbReference>
<dbReference type="InterPro" id="IPR003661">
    <property type="entry name" value="HisK_dim/P_dom"/>
</dbReference>
<evidence type="ECO:0000313" key="8">
    <source>
        <dbReference type="EMBL" id="GGH69231.1"/>
    </source>
</evidence>
<dbReference type="Proteomes" id="UP000627292">
    <property type="component" value="Unassembled WGS sequence"/>
</dbReference>
<dbReference type="RefSeq" id="WP_188952934.1">
    <property type="nucleotide sequence ID" value="NZ_BMIB01000003.1"/>
</dbReference>
<dbReference type="InterPro" id="IPR036097">
    <property type="entry name" value="HisK_dim/P_sf"/>
</dbReference>
<reference evidence="8" key="2">
    <citation type="submission" date="2020-09" db="EMBL/GenBank/DDBJ databases">
        <authorList>
            <person name="Sun Q."/>
            <person name="Zhou Y."/>
        </authorList>
    </citation>
    <scope>NUCLEOTIDE SEQUENCE</scope>
    <source>
        <strain evidence="8">CGMCC 1.15290</strain>
    </source>
</reference>
<feature type="domain" description="PAC" evidence="7">
    <location>
        <begin position="94"/>
        <end position="146"/>
    </location>
</feature>
<evidence type="ECO:0000256" key="2">
    <source>
        <dbReference type="ARBA" id="ARBA00012438"/>
    </source>
</evidence>
<dbReference type="InterPro" id="IPR013655">
    <property type="entry name" value="PAS_fold_3"/>
</dbReference>
<dbReference type="SMART" id="SM00388">
    <property type="entry name" value="HisKA"/>
    <property type="match status" value="1"/>
</dbReference>
<dbReference type="SMART" id="SM00387">
    <property type="entry name" value="HATPase_c"/>
    <property type="match status" value="1"/>
</dbReference>
<dbReference type="InterPro" id="IPR001610">
    <property type="entry name" value="PAC"/>
</dbReference>
<evidence type="ECO:0000259" key="7">
    <source>
        <dbReference type="PROSITE" id="PS50113"/>
    </source>
</evidence>
<dbReference type="InterPro" id="IPR005467">
    <property type="entry name" value="His_kinase_dom"/>
</dbReference>
<dbReference type="PANTHER" id="PTHR43304:SF1">
    <property type="entry name" value="PAC DOMAIN-CONTAINING PROTEIN"/>
    <property type="match status" value="1"/>
</dbReference>
<dbReference type="SMART" id="SM00086">
    <property type="entry name" value="PAC"/>
    <property type="match status" value="1"/>
</dbReference>
<dbReference type="Gene3D" id="3.30.565.10">
    <property type="entry name" value="Histidine kinase-like ATPase, C-terminal domain"/>
    <property type="match status" value="1"/>
</dbReference>
<dbReference type="AlphaFoldDB" id="A0A917IXW6"/>
<gene>
    <name evidence="8" type="ORF">GCM10011379_26340</name>
</gene>
<dbReference type="InterPro" id="IPR004358">
    <property type="entry name" value="Sig_transdc_His_kin-like_C"/>
</dbReference>
<dbReference type="GO" id="GO:0000155">
    <property type="term" value="F:phosphorelay sensor kinase activity"/>
    <property type="evidence" value="ECO:0007669"/>
    <property type="project" value="InterPro"/>
</dbReference>
<dbReference type="PROSITE" id="PS50113">
    <property type="entry name" value="PAC"/>
    <property type="match status" value="1"/>
</dbReference>
<evidence type="ECO:0000256" key="4">
    <source>
        <dbReference type="ARBA" id="ARBA00022679"/>
    </source>
</evidence>
<dbReference type="InterPro" id="IPR036890">
    <property type="entry name" value="HATPase_C_sf"/>
</dbReference>
<name>A0A917IXW6_9BACT</name>
<comment type="catalytic activity">
    <reaction evidence="1">
        <text>ATP + protein L-histidine = ADP + protein N-phospho-L-histidine.</text>
        <dbReference type="EC" id="2.7.13.3"/>
    </reaction>
</comment>
<keyword evidence="3" id="KW-0597">Phosphoprotein</keyword>
<comment type="caution">
    <text evidence="8">The sequence shown here is derived from an EMBL/GenBank/DDBJ whole genome shotgun (WGS) entry which is preliminary data.</text>
</comment>
<dbReference type="InterPro" id="IPR003594">
    <property type="entry name" value="HATPase_dom"/>
</dbReference>
<dbReference type="InterPro" id="IPR035965">
    <property type="entry name" value="PAS-like_dom_sf"/>
</dbReference>
<dbReference type="Gene3D" id="3.30.450.20">
    <property type="entry name" value="PAS domain"/>
    <property type="match status" value="1"/>
</dbReference>
<evidence type="ECO:0000256" key="3">
    <source>
        <dbReference type="ARBA" id="ARBA00022553"/>
    </source>
</evidence>
<protein>
    <recommendedName>
        <fullName evidence="2">histidine kinase</fullName>
        <ecNumber evidence="2">2.7.13.3</ecNumber>
    </recommendedName>
</protein>
<dbReference type="PRINTS" id="PR00344">
    <property type="entry name" value="BCTRLSENSOR"/>
</dbReference>
<dbReference type="FunFam" id="3.30.565.10:FF:000006">
    <property type="entry name" value="Sensor histidine kinase WalK"/>
    <property type="match status" value="1"/>
</dbReference>
<dbReference type="PANTHER" id="PTHR43304">
    <property type="entry name" value="PHYTOCHROME-LIKE PROTEIN CPH1"/>
    <property type="match status" value="1"/>
</dbReference>
<accession>A0A917IXW6</accession>
<keyword evidence="9" id="KW-1185">Reference proteome</keyword>
<evidence type="ECO:0000313" key="9">
    <source>
        <dbReference type="Proteomes" id="UP000627292"/>
    </source>
</evidence>
<dbReference type="PROSITE" id="PS50109">
    <property type="entry name" value="HIS_KIN"/>
    <property type="match status" value="1"/>
</dbReference>
<dbReference type="SUPFAM" id="SSF55785">
    <property type="entry name" value="PYP-like sensor domain (PAS domain)"/>
    <property type="match status" value="1"/>
</dbReference>
<evidence type="ECO:0000256" key="5">
    <source>
        <dbReference type="ARBA" id="ARBA00022777"/>
    </source>
</evidence>
<dbReference type="CDD" id="cd00082">
    <property type="entry name" value="HisKA"/>
    <property type="match status" value="1"/>
</dbReference>
<sequence length="391" mass="44673">MPAASIHSDPIVSFSGNGLQENEAFLKYGTWENHLHTDTFHWSDGMYLLFGYDPATEKEEFPVTLELYFRHMFPEDVERARQIRASWNDFPGHYSWDFRIKDKSGNIKTLESNASLIRDEEGNLVKVVGTTRDITDLRTYQRGLEAKIQELNRSNKELEEFAYIASHDLQEPLRKFNTFGERLQMKYSDVLDKDGNFYLGRMMAAAQVMRDLIDNLLEYSRISGMNHDFVKVSLQQAVDKVINNLELQVEEAGAIIKVGDLPEIEAIPSQMEQLFNNLISNAVKFSNNQQHPLIEISAEKPSAEELLQWPLLGSRPVWKLIVKDNGIGFEQEDAIRIFQIFQRLHGKAEYKGSGIGLSICKRILEVHNGVIYAQGESGKGASFIILIPETR</sequence>
<dbReference type="Pfam" id="PF00512">
    <property type="entry name" value="HisKA"/>
    <property type="match status" value="1"/>
</dbReference>
<dbReference type="SUPFAM" id="SSF47384">
    <property type="entry name" value="Homodimeric domain of signal transducing histidine kinase"/>
    <property type="match status" value="1"/>
</dbReference>
<organism evidence="8 9">
    <name type="scientific">Filimonas zeae</name>
    <dbReference type="NCBI Taxonomy" id="1737353"/>
    <lineage>
        <taxon>Bacteria</taxon>
        <taxon>Pseudomonadati</taxon>
        <taxon>Bacteroidota</taxon>
        <taxon>Chitinophagia</taxon>
        <taxon>Chitinophagales</taxon>
        <taxon>Chitinophagaceae</taxon>
        <taxon>Filimonas</taxon>
    </lineage>
</organism>
<keyword evidence="5" id="KW-0418">Kinase</keyword>
<feature type="domain" description="Histidine kinase" evidence="6">
    <location>
        <begin position="164"/>
        <end position="391"/>
    </location>
</feature>
<dbReference type="InterPro" id="IPR000014">
    <property type="entry name" value="PAS"/>
</dbReference>
<dbReference type="Gene3D" id="1.10.287.130">
    <property type="match status" value="1"/>
</dbReference>
<proteinExistence type="predicted"/>
<dbReference type="Pfam" id="PF08447">
    <property type="entry name" value="PAS_3"/>
    <property type="match status" value="1"/>
</dbReference>
<evidence type="ECO:0000259" key="6">
    <source>
        <dbReference type="PROSITE" id="PS50109"/>
    </source>
</evidence>
<dbReference type="EC" id="2.7.13.3" evidence="2"/>
<dbReference type="InterPro" id="IPR052162">
    <property type="entry name" value="Sensor_kinase/Photoreceptor"/>
</dbReference>
<dbReference type="EMBL" id="BMIB01000003">
    <property type="protein sequence ID" value="GGH69231.1"/>
    <property type="molecule type" value="Genomic_DNA"/>
</dbReference>
<dbReference type="Gene3D" id="2.10.70.100">
    <property type="match status" value="1"/>
</dbReference>